<evidence type="ECO:0000313" key="6">
    <source>
        <dbReference type="Proteomes" id="UP000531216"/>
    </source>
</evidence>
<gene>
    <name evidence="5" type="ORF">GGR05_004439</name>
</gene>
<dbReference type="InterPro" id="IPR050306">
    <property type="entry name" value="PfkB_Carbo_kinase"/>
</dbReference>
<feature type="domain" description="Carbohydrate kinase PfkB" evidence="4">
    <location>
        <begin position="179"/>
        <end position="265"/>
    </location>
</feature>
<dbReference type="SUPFAM" id="SSF53613">
    <property type="entry name" value="Ribokinase-like"/>
    <property type="match status" value="1"/>
</dbReference>
<dbReference type="InterPro" id="IPR029056">
    <property type="entry name" value="Ribokinase-like"/>
</dbReference>
<dbReference type="Pfam" id="PF00294">
    <property type="entry name" value="PfkB"/>
    <property type="match status" value="2"/>
</dbReference>
<dbReference type="GO" id="GO:0016301">
    <property type="term" value="F:kinase activity"/>
    <property type="evidence" value="ECO:0007669"/>
    <property type="project" value="UniProtKB-KW"/>
</dbReference>
<keyword evidence="3 5" id="KW-0418">Kinase</keyword>
<evidence type="ECO:0000256" key="3">
    <source>
        <dbReference type="ARBA" id="ARBA00022777"/>
    </source>
</evidence>
<evidence type="ECO:0000256" key="1">
    <source>
        <dbReference type="ARBA" id="ARBA00010688"/>
    </source>
</evidence>
<keyword evidence="6" id="KW-1185">Reference proteome</keyword>
<keyword evidence="2 5" id="KW-0808">Transferase</keyword>
<dbReference type="EMBL" id="JACIDO010000024">
    <property type="protein sequence ID" value="MBB3938268.1"/>
    <property type="molecule type" value="Genomic_DNA"/>
</dbReference>
<proteinExistence type="inferred from homology"/>
<dbReference type="RefSeq" id="WP_090966843.1">
    <property type="nucleotide sequence ID" value="NZ_FOOA01000040.1"/>
</dbReference>
<dbReference type="Proteomes" id="UP000531216">
    <property type="component" value="Unassembled WGS sequence"/>
</dbReference>
<name>A0A7W6FWI8_9HYPH</name>
<sequence length="278" mass="28978">MTAAFDVATVGDNCIDRYSAPILRSCVGGNAVNVAVHLARAGLKVAYFGAVGDDAAGRRTIATLCECGVDTTYVRTVADRPTAYTEITVLPNGDRQFAFEEFGACKGYRPSPDEAAVLTSMRHVHLGWIDDRGALKRLLIDAGVAVSQDLTVNSPDGTVDFSARGLAIAFRSAGETAGNHNTQLAEMLHDGARLAVITRGKSGSIASNGMQAAEAGVQPVEVLETLGAGDTFIAAFIAASLRDQPLDLCLRAGRDAAAVTCTHLGGFPQAPFVDPPEA</sequence>
<dbReference type="PANTHER" id="PTHR43085:SF41">
    <property type="entry name" value="FRUCTOSELYSINE 6-KINASE"/>
    <property type="match status" value="1"/>
</dbReference>
<evidence type="ECO:0000256" key="2">
    <source>
        <dbReference type="ARBA" id="ARBA00022679"/>
    </source>
</evidence>
<protein>
    <submittedName>
        <fullName evidence="5">Fructoselysine 6-kinase</fullName>
        <ecNumber evidence="5">2.7.1.-</ecNumber>
    </submittedName>
</protein>
<dbReference type="OrthoDB" id="9775849at2"/>
<dbReference type="InterPro" id="IPR011611">
    <property type="entry name" value="PfkB_dom"/>
</dbReference>
<organism evidence="5 6">
    <name type="scientific">Aureimonas phyllosphaerae</name>
    <dbReference type="NCBI Taxonomy" id="1166078"/>
    <lineage>
        <taxon>Bacteria</taxon>
        <taxon>Pseudomonadati</taxon>
        <taxon>Pseudomonadota</taxon>
        <taxon>Alphaproteobacteria</taxon>
        <taxon>Hyphomicrobiales</taxon>
        <taxon>Aurantimonadaceae</taxon>
        <taxon>Aureimonas</taxon>
    </lineage>
</organism>
<feature type="domain" description="Carbohydrate kinase PfkB" evidence="4">
    <location>
        <begin position="27"/>
        <end position="101"/>
    </location>
</feature>
<dbReference type="PANTHER" id="PTHR43085">
    <property type="entry name" value="HEXOKINASE FAMILY MEMBER"/>
    <property type="match status" value="1"/>
</dbReference>
<accession>A0A7W6FWI8</accession>
<reference evidence="5 6" key="1">
    <citation type="submission" date="2020-08" db="EMBL/GenBank/DDBJ databases">
        <title>Genomic Encyclopedia of Type Strains, Phase IV (KMG-IV): sequencing the most valuable type-strain genomes for metagenomic binning, comparative biology and taxonomic classification.</title>
        <authorList>
            <person name="Goeker M."/>
        </authorList>
    </citation>
    <scope>NUCLEOTIDE SEQUENCE [LARGE SCALE GENOMIC DNA]</scope>
    <source>
        <strain evidence="5 6">DSM 25024</strain>
    </source>
</reference>
<comment type="caution">
    <text evidence="5">The sequence shown here is derived from an EMBL/GenBank/DDBJ whole genome shotgun (WGS) entry which is preliminary data.</text>
</comment>
<dbReference type="EC" id="2.7.1.-" evidence="5"/>
<evidence type="ECO:0000259" key="4">
    <source>
        <dbReference type="Pfam" id="PF00294"/>
    </source>
</evidence>
<evidence type="ECO:0000313" key="5">
    <source>
        <dbReference type="EMBL" id="MBB3938268.1"/>
    </source>
</evidence>
<dbReference type="AlphaFoldDB" id="A0A7W6FWI8"/>
<comment type="similarity">
    <text evidence="1">Belongs to the carbohydrate kinase PfkB family.</text>
</comment>
<dbReference type="Gene3D" id="3.40.1190.20">
    <property type="match status" value="1"/>
</dbReference>